<dbReference type="Pfam" id="PF04149">
    <property type="entry name" value="DUF397"/>
    <property type="match status" value="1"/>
</dbReference>
<evidence type="ECO:0000256" key="1">
    <source>
        <dbReference type="SAM" id="MobiDB-lite"/>
    </source>
</evidence>
<dbReference type="RefSeq" id="WP_378536603.1">
    <property type="nucleotide sequence ID" value="NZ_JBHSBH010000014.1"/>
</dbReference>
<feature type="region of interest" description="Disordered" evidence="1">
    <location>
        <begin position="1"/>
        <end position="25"/>
    </location>
</feature>
<evidence type="ECO:0000259" key="2">
    <source>
        <dbReference type="Pfam" id="PF04149"/>
    </source>
</evidence>
<feature type="domain" description="DUF397" evidence="2">
    <location>
        <begin position="34"/>
        <end position="85"/>
    </location>
</feature>
<dbReference type="InterPro" id="IPR007278">
    <property type="entry name" value="DUF397"/>
</dbReference>
<gene>
    <name evidence="3" type="ORF">ACFOVU_22005</name>
</gene>
<comment type="caution">
    <text evidence="3">The sequence shown here is derived from an EMBL/GenBank/DDBJ whole genome shotgun (WGS) entry which is preliminary data.</text>
</comment>
<keyword evidence="4" id="KW-1185">Reference proteome</keyword>
<protein>
    <submittedName>
        <fullName evidence="3">DUF397 domain-containing protein</fullName>
    </submittedName>
</protein>
<proteinExistence type="predicted"/>
<dbReference type="EMBL" id="JBHSBH010000014">
    <property type="protein sequence ID" value="MFC3998615.1"/>
    <property type="molecule type" value="Genomic_DNA"/>
</dbReference>
<evidence type="ECO:0000313" key="3">
    <source>
        <dbReference type="EMBL" id="MFC3998615.1"/>
    </source>
</evidence>
<name>A0ABV8FR90_9ACTN</name>
<sequence length="91" mass="9769">MSIDSIVPGDEPGRGKSRRRPKGVSACVPGREPVWWKSSYSNQAPDCVEIARVPGARVLVRDSHDPGGAVIGVSLRAWREFVSGVDRGDLG</sequence>
<organism evidence="3 4">
    <name type="scientific">Nocardiopsis sediminis</name>
    <dbReference type="NCBI Taxonomy" id="1778267"/>
    <lineage>
        <taxon>Bacteria</taxon>
        <taxon>Bacillati</taxon>
        <taxon>Actinomycetota</taxon>
        <taxon>Actinomycetes</taxon>
        <taxon>Streptosporangiales</taxon>
        <taxon>Nocardiopsidaceae</taxon>
        <taxon>Nocardiopsis</taxon>
    </lineage>
</organism>
<reference evidence="4" key="1">
    <citation type="journal article" date="2019" name="Int. J. Syst. Evol. Microbiol.">
        <title>The Global Catalogue of Microorganisms (GCM) 10K type strain sequencing project: providing services to taxonomists for standard genome sequencing and annotation.</title>
        <authorList>
            <consortium name="The Broad Institute Genomics Platform"/>
            <consortium name="The Broad Institute Genome Sequencing Center for Infectious Disease"/>
            <person name="Wu L."/>
            <person name="Ma J."/>
        </authorList>
    </citation>
    <scope>NUCLEOTIDE SEQUENCE [LARGE SCALE GENOMIC DNA]</scope>
    <source>
        <strain evidence="4">TBRC 1826</strain>
    </source>
</reference>
<dbReference type="Proteomes" id="UP001595847">
    <property type="component" value="Unassembled WGS sequence"/>
</dbReference>
<evidence type="ECO:0000313" key="4">
    <source>
        <dbReference type="Proteomes" id="UP001595847"/>
    </source>
</evidence>
<accession>A0ABV8FR90</accession>